<keyword evidence="5" id="KW-0808">Transferase</keyword>
<dbReference type="InterPro" id="IPR004105">
    <property type="entry name" value="CheA-like_dim"/>
</dbReference>
<keyword evidence="11" id="KW-0175">Coiled coil</keyword>
<feature type="modified residue" description="Phosphohistidine" evidence="9">
    <location>
        <position position="1023"/>
    </location>
</feature>
<dbReference type="PROSITE" id="PS50110">
    <property type="entry name" value="RESPONSE_REGULATORY"/>
    <property type="match status" value="1"/>
</dbReference>
<dbReference type="SMART" id="SM01231">
    <property type="entry name" value="H-kinase_dim"/>
    <property type="match status" value="1"/>
</dbReference>
<evidence type="ECO:0000256" key="11">
    <source>
        <dbReference type="SAM" id="Coils"/>
    </source>
</evidence>
<feature type="modified residue" description="Phosphohistidine" evidence="9">
    <location>
        <position position="1212"/>
    </location>
</feature>
<protein>
    <recommendedName>
        <fullName evidence="3">Chemotaxis protein CheA</fullName>
        <ecNumber evidence="2">2.7.13.3</ecNumber>
    </recommendedName>
</protein>
<evidence type="ECO:0000256" key="4">
    <source>
        <dbReference type="ARBA" id="ARBA00022553"/>
    </source>
</evidence>
<keyword evidence="7" id="KW-0902">Two-component regulatory system</keyword>
<dbReference type="Pfam" id="PF01584">
    <property type="entry name" value="CheW"/>
    <property type="match status" value="1"/>
</dbReference>
<evidence type="ECO:0000313" key="16">
    <source>
        <dbReference type="EMBL" id="BCB25346.1"/>
    </source>
</evidence>
<feature type="coiled-coil region" evidence="11">
    <location>
        <begin position="588"/>
        <end position="635"/>
    </location>
</feature>
<organism evidence="16 17">
    <name type="scientific">Sulfurimicrobium lacus</name>
    <dbReference type="NCBI Taxonomy" id="2715678"/>
    <lineage>
        <taxon>Bacteria</taxon>
        <taxon>Pseudomonadati</taxon>
        <taxon>Pseudomonadota</taxon>
        <taxon>Betaproteobacteria</taxon>
        <taxon>Nitrosomonadales</taxon>
        <taxon>Sulfuricellaceae</taxon>
        <taxon>Sulfurimicrobium</taxon>
    </lineage>
</organism>
<dbReference type="Pfam" id="PF01627">
    <property type="entry name" value="Hpt"/>
    <property type="match status" value="4"/>
</dbReference>
<dbReference type="InterPro" id="IPR051315">
    <property type="entry name" value="Bact_Chemotaxis_CheA"/>
</dbReference>
<dbReference type="RefSeq" id="WP_173059146.1">
    <property type="nucleotide sequence ID" value="NZ_AP022853.1"/>
</dbReference>
<evidence type="ECO:0000256" key="6">
    <source>
        <dbReference type="ARBA" id="ARBA00022777"/>
    </source>
</evidence>
<dbReference type="Gene3D" id="3.30.565.10">
    <property type="entry name" value="Histidine kinase-like ATPase, C-terminal domain"/>
    <property type="match status" value="1"/>
</dbReference>
<dbReference type="InterPro" id="IPR001789">
    <property type="entry name" value="Sig_transdc_resp-reg_receiver"/>
</dbReference>
<dbReference type="InterPro" id="IPR004358">
    <property type="entry name" value="Sig_transdc_His_kin-like_C"/>
</dbReference>
<dbReference type="InterPro" id="IPR003594">
    <property type="entry name" value="HATPase_dom"/>
</dbReference>
<feature type="domain" description="Response regulatory" evidence="13">
    <location>
        <begin position="1787"/>
        <end position="1903"/>
    </location>
</feature>
<dbReference type="InterPro" id="IPR005467">
    <property type="entry name" value="His_kinase_dom"/>
</dbReference>
<dbReference type="PANTHER" id="PTHR43395">
    <property type="entry name" value="SENSOR HISTIDINE KINASE CHEA"/>
    <property type="match status" value="1"/>
</dbReference>
<evidence type="ECO:0000256" key="9">
    <source>
        <dbReference type="PROSITE-ProRule" id="PRU00110"/>
    </source>
</evidence>
<comment type="function">
    <text evidence="8">Involved in the transmission of sensory signals from the chemoreceptors to the flagellar motors. CheA is autophosphorylated; it can transfer its phosphate group to either CheB or CheY.</text>
</comment>
<name>A0A6F8V8L5_9PROT</name>
<evidence type="ECO:0000256" key="7">
    <source>
        <dbReference type="ARBA" id="ARBA00023012"/>
    </source>
</evidence>
<evidence type="ECO:0000256" key="3">
    <source>
        <dbReference type="ARBA" id="ARBA00021495"/>
    </source>
</evidence>
<dbReference type="Gene3D" id="2.30.30.40">
    <property type="entry name" value="SH3 Domains"/>
    <property type="match status" value="1"/>
</dbReference>
<comment type="catalytic activity">
    <reaction evidence="1">
        <text>ATP + protein L-histidine = ADP + protein N-phospho-L-histidine.</text>
        <dbReference type="EC" id="2.7.13.3"/>
    </reaction>
</comment>
<feature type="domain" description="HPt" evidence="15">
    <location>
        <begin position="687"/>
        <end position="791"/>
    </location>
</feature>
<proteinExistence type="predicted"/>
<dbReference type="SMART" id="SM00073">
    <property type="entry name" value="HPT"/>
    <property type="match status" value="3"/>
</dbReference>
<dbReference type="SMART" id="SM00448">
    <property type="entry name" value="REC"/>
    <property type="match status" value="1"/>
</dbReference>
<evidence type="ECO:0000259" key="14">
    <source>
        <dbReference type="PROSITE" id="PS50851"/>
    </source>
</evidence>
<dbReference type="GO" id="GO:0006935">
    <property type="term" value="P:chemotaxis"/>
    <property type="evidence" value="ECO:0007669"/>
    <property type="project" value="InterPro"/>
</dbReference>
<dbReference type="PROSITE" id="PS50109">
    <property type="entry name" value="HIS_KIN"/>
    <property type="match status" value="1"/>
</dbReference>
<dbReference type="InterPro" id="IPR011006">
    <property type="entry name" value="CheY-like_superfamily"/>
</dbReference>
<feature type="coiled-coil region" evidence="11">
    <location>
        <begin position="1338"/>
        <end position="1372"/>
    </location>
</feature>
<dbReference type="Pfam" id="PF00072">
    <property type="entry name" value="Response_reg"/>
    <property type="match status" value="1"/>
</dbReference>
<dbReference type="PROSITE" id="PS50851">
    <property type="entry name" value="CHEW"/>
    <property type="match status" value="1"/>
</dbReference>
<dbReference type="PROSITE" id="PS50894">
    <property type="entry name" value="HPT"/>
    <property type="match status" value="3"/>
</dbReference>
<reference evidence="17" key="1">
    <citation type="submission" date="2020-03" db="EMBL/GenBank/DDBJ databases">
        <title>Complete genome sequence of sulfur-oxidizing bacterium skT11.</title>
        <authorList>
            <person name="Kanda M."/>
            <person name="Kojima H."/>
            <person name="Fukui M."/>
        </authorList>
    </citation>
    <scope>NUCLEOTIDE SEQUENCE [LARGE SCALE GENOMIC DNA]</scope>
    <source>
        <strain evidence="17">skT11</strain>
    </source>
</reference>
<evidence type="ECO:0000256" key="2">
    <source>
        <dbReference type="ARBA" id="ARBA00012438"/>
    </source>
</evidence>
<evidence type="ECO:0000256" key="8">
    <source>
        <dbReference type="ARBA" id="ARBA00035100"/>
    </source>
</evidence>
<dbReference type="InterPro" id="IPR058661">
    <property type="entry name" value="FimL_2nd"/>
</dbReference>
<dbReference type="SUPFAM" id="SSF47226">
    <property type="entry name" value="Histidine-containing phosphotransfer domain, HPT domain"/>
    <property type="match status" value="5"/>
</dbReference>
<evidence type="ECO:0000256" key="10">
    <source>
        <dbReference type="PROSITE-ProRule" id="PRU00169"/>
    </source>
</evidence>
<dbReference type="EMBL" id="AP022853">
    <property type="protein sequence ID" value="BCB25346.1"/>
    <property type="molecule type" value="Genomic_DNA"/>
</dbReference>
<dbReference type="Pfam" id="PF02518">
    <property type="entry name" value="HATPase_c"/>
    <property type="match status" value="1"/>
</dbReference>
<dbReference type="SUPFAM" id="SSF52172">
    <property type="entry name" value="CheY-like"/>
    <property type="match status" value="1"/>
</dbReference>
<dbReference type="InterPro" id="IPR008207">
    <property type="entry name" value="Sig_transdc_His_kin_Hpt_dom"/>
</dbReference>
<dbReference type="Pfam" id="PF26379">
    <property type="entry name" value="FimL_2nd"/>
    <property type="match status" value="1"/>
</dbReference>
<dbReference type="InterPro" id="IPR036641">
    <property type="entry name" value="HPT_dom_sf"/>
</dbReference>
<dbReference type="PANTHER" id="PTHR43395:SF8">
    <property type="entry name" value="HISTIDINE KINASE"/>
    <property type="match status" value="1"/>
</dbReference>
<dbReference type="Gene3D" id="3.40.50.2300">
    <property type="match status" value="1"/>
</dbReference>
<keyword evidence="6" id="KW-0418">Kinase</keyword>
<dbReference type="CDD" id="cd00088">
    <property type="entry name" value="HPT"/>
    <property type="match status" value="2"/>
</dbReference>
<dbReference type="InterPro" id="IPR036890">
    <property type="entry name" value="HATPase_C_sf"/>
</dbReference>
<evidence type="ECO:0000256" key="1">
    <source>
        <dbReference type="ARBA" id="ARBA00000085"/>
    </source>
</evidence>
<keyword evidence="4 10" id="KW-0597">Phosphoprotein</keyword>
<gene>
    <name evidence="16" type="ORF">SKTS_02320</name>
</gene>
<feature type="modified residue" description="Phosphohistidine" evidence="9">
    <location>
        <position position="734"/>
    </location>
</feature>
<sequence length="1908" mass="208894">MSIEFDTGPLTWVKGEIDQALHQAGEKLAQFAADASDSTPLRQCQTHLHQVSGAIQMVGLEGVARLGEAIEKLVGAMEKREVAISGANLDLIKQGIAALSQYLDDLLSGQPDQPLRLFPVYHALLAARGVEKVSESELFFPDLSIRAPKNPDARALTTAEMPGFLKVERALYQRGLLGFLRNAEDSAALENMRNALDAIEQTQTIPALHTFWWSATGLVESLLHKGLDTSLNLKQLCGRIDQQIRRLAEGSPKVAERLLRDVLYFVASSTPVNTRVEQIQDMFELGAYVPRSAAQLAAETEQERVQPLLRELRDLLAPAKDSWLKFTSGSNDSLASFHAQLKRLVDRAAALENAPLNQLLQQIGYGAAALSANPADMNEMVAMEMATALLLAENTLEHYLGATDEFSRQAEVQSKRLQATLQGRLDEIEVSDIPLLDEMSRKAQEKLLLAQVGQEIQSNLQYIEQVLDAFFRDTAKRDELPGLQPFLKQIYGALKILELEPAVKLLDECERLITGFSQPGYEPQHEQLEQVAEGLSSLGFYVEAIQRGRTDAVQIVDSALARINPAAQEPLMAPQAEIPEEQAAVSVEAGLEDQKQRAQTLLEQWQENPADAQAKAELKNQLSVLQQDAELIADSTLKSQATEAMRLLGEAETPTTELAAATAALSAPKMAVSAPSAETARLAEEADETIDAEMLEIFLEEADEVLATVTENLDLCHAQPNDREALTTLRRSFHTLKGSGRMVGLWDLGEVAWAIEQVMNKWLQDEKNATPELLALLGQAHQHFLGWVAALKASGAVKIVADDLVAEAERLRTGISAPSAATPPEEHAAVAEEVPAAEEILAAAAPEPEEAEIVAEPVMEISALPEEYPAEETINLVELPSEQELPAEDETPPEIQESVAEAAREEIVAAGLLPEISVEQPVEEIAADAERVAVVEILPTLMEEEAVAEVAGEEIPPQPEAEAAPLMEDELEISVGSVTLPYALYNIFINEAGQHLATLHQHLGDLIQYPEMAVQHDFMRAAHTLCGISRTVGFPVIADLGFPLEMWLQELLQHPVPLAAKQLKIMGDVIVALGKMVDTIRSRKAPKPARQLIRSLEAMLAKAKAEREPLPSVPEQVAVAEYVAPTEEAASAAEVVAVAPQAAQEQAPQLATAPSEPSRERRAIRDDIDTDLLPIFLEEAHDLFPLVGGQLRAWRANAADTHASDGLQRALHTIKGSARMAGAMRLGELTHNMEAQVLAAIESGHLPPQLFDTLESEFDRMGDVLEQLRNGPQPEVEAVAAPAEITALAKPAVVAAVLAAEPEATTKAMLRVRADVVDRLVNEAGEVSIARSRIEGEMQNFKRSLLDLTESINRLRNQLREIEIQAESQVQSRQSLARESHEEFDPLEFDRFTRLQEVTRMMAESVNDVASVQHNLLKNLDETEAALLAQSRMTKELQQELLRARMVPLASISERLFRIVRQTSKELEKRATLEIIGEQVELDRSVLEKMTAPFEHLLRNAIDHGLERRDVRLAGGKEEIGTIELQARQEGNEILLTLRDDGRGLDLDSIRHKAIELGMLAPDSEVEPVQLMEMIFSSGFSTAAEVTQVSGRGIGMDVVRNEIASLGGRIEVASEPAKGTTFSIYLPLTLAVTQAVLVRAGTQVYALPSTMVDQVQELKADTLAEIYQKQQVTWQGNIYPLHYFPRLLGDHESTPVVQRYTTIMLLHSGAQHVAVHVDELIGNREIVVKNIGPQLARVPGVAGATVLGNGKIVLILNPVHLAQRQAAPSPTTQLQSAVQQLPAALPVIMIVDDSLTVRKITSKLLTREGYQVVTAKDGVDALQALEDVTPQVMLVDIEMPRMDGFELTKNVRGNAKTASIPIIMITSRTAEKHRNYAQELGVNVYLGKPYQEEELLGYIAGFVKGNLH</sequence>
<accession>A0A6F8V8L5</accession>
<keyword evidence="17" id="KW-1185">Reference proteome</keyword>
<evidence type="ECO:0000313" key="17">
    <source>
        <dbReference type="Proteomes" id="UP000502260"/>
    </source>
</evidence>
<feature type="modified residue" description="4-aspartylphosphate" evidence="10">
    <location>
        <position position="1836"/>
    </location>
</feature>
<dbReference type="SUPFAM" id="SSF55874">
    <property type="entry name" value="ATPase domain of HSP90 chaperone/DNA topoisomerase II/histidine kinase"/>
    <property type="match status" value="1"/>
</dbReference>
<evidence type="ECO:0000256" key="5">
    <source>
        <dbReference type="ARBA" id="ARBA00022679"/>
    </source>
</evidence>
<dbReference type="GO" id="GO:0005737">
    <property type="term" value="C:cytoplasm"/>
    <property type="evidence" value="ECO:0007669"/>
    <property type="project" value="InterPro"/>
</dbReference>
<dbReference type="SMART" id="SM00260">
    <property type="entry name" value="CheW"/>
    <property type="match status" value="1"/>
</dbReference>
<evidence type="ECO:0000259" key="13">
    <source>
        <dbReference type="PROSITE" id="PS50110"/>
    </source>
</evidence>
<dbReference type="Proteomes" id="UP000502260">
    <property type="component" value="Chromosome"/>
</dbReference>
<dbReference type="KEGG" id="slac:SKTS_02320"/>
<dbReference type="Gene3D" id="1.20.120.160">
    <property type="entry name" value="HPT domain"/>
    <property type="match status" value="4"/>
</dbReference>
<dbReference type="GO" id="GO:0000155">
    <property type="term" value="F:phosphorelay sensor kinase activity"/>
    <property type="evidence" value="ECO:0007669"/>
    <property type="project" value="InterPro"/>
</dbReference>
<dbReference type="EC" id="2.7.13.3" evidence="2"/>
<feature type="domain" description="CheW-like" evidence="14">
    <location>
        <begin position="1632"/>
        <end position="1767"/>
    </location>
</feature>
<dbReference type="PRINTS" id="PR00344">
    <property type="entry name" value="BCTRLSENSOR"/>
</dbReference>
<evidence type="ECO:0000259" key="15">
    <source>
        <dbReference type="PROSITE" id="PS50894"/>
    </source>
</evidence>
<dbReference type="InterPro" id="IPR036061">
    <property type="entry name" value="CheW-like_dom_sf"/>
</dbReference>
<feature type="domain" description="HPt" evidence="15">
    <location>
        <begin position="977"/>
        <end position="1080"/>
    </location>
</feature>
<dbReference type="FunFam" id="3.30.565.10:FF:000016">
    <property type="entry name" value="Chemotaxis protein CheA, putative"/>
    <property type="match status" value="1"/>
</dbReference>
<feature type="domain" description="Histidine kinase" evidence="12">
    <location>
        <begin position="1378"/>
        <end position="1630"/>
    </location>
</feature>
<dbReference type="InterPro" id="IPR002545">
    <property type="entry name" value="CheW-lke_dom"/>
</dbReference>
<evidence type="ECO:0000259" key="12">
    <source>
        <dbReference type="PROSITE" id="PS50109"/>
    </source>
</evidence>
<dbReference type="SMART" id="SM00387">
    <property type="entry name" value="HATPase_c"/>
    <property type="match status" value="1"/>
</dbReference>
<dbReference type="SUPFAM" id="SSF50341">
    <property type="entry name" value="CheW-like"/>
    <property type="match status" value="1"/>
</dbReference>
<feature type="domain" description="HPt" evidence="15">
    <location>
        <begin position="1165"/>
        <end position="1268"/>
    </location>
</feature>